<dbReference type="OrthoDB" id="7722975at2759"/>
<proteinExistence type="predicted"/>
<gene>
    <name evidence="3" type="ORF">CALVIDRAFT_481866</name>
</gene>
<dbReference type="GO" id="GO:0009166">
    <property type="term" value="P:nucleotide catabolic process"/>
    <property type="evidence" value="ECO:0007669"/>
    <property type="project" value="InterPro"/>
</dbReference>
<sequence length="602" mass="68043">MKLRISLVALASCLHFSSASQPGATQSTAWPARPLAWGDVNFLFTTDTHGWLMGHTKSRPPEPNYSADFGDFLSFVTHMKELAREKGVDLLLVDSGDLHDGTGLTDGSPTGQPNAHESNKFITRLPYDILATGNHELYKYSSALDTRENFVPHWGGRYLTSNVNLTVSDPQHPGQDISVPLGAPYRKFTTLQGRRVTAFGVLFHFTWNAPGTAVQSVEDLVEQAWFREAIADPPELFLLAGHMPVHLEEDPDVNVNDWPIVYYAIRQVHPTTPIFIFGGHSHKRNCTVMDEHAIAIQGGRYMETVGWLSANLTQGGGYSRRYLDTNRNTYHYHTQTDDESFDTLDGLKLTGDIAALAEKWNLHEIFGYAPQDWYLDRVDHPDKHSVMTLFLDEVLPTVLRLGAPERSHIPLLAIFNRGSIRYDIYRGPFTRNDQYTVLPFQNDFFYATVPWAVGKRVVDTANKKREDEGQLRKARQMVMPSLAQPRWEIPAVADMQRVFSGPEEQLTLGYVTKDLCEGYADDTIHLDIGGMDREDDFMSSPPPELEDDDLIDVIFPSFIAQPIVDVLNKLFPGQNYSVPTLPRYTAIQSNEVFEVYARHKWN</sequence>
<evidence type="ECO:0000313" key="4">
    <source>
        <dbReference type="Proteomes" id="UP000076738"/>
    </source>
</evidence>
<dbReference type="InterPro" id="IPR029052">
    <property type="entry name" value="Metallo-depent_PP-like"/>
</dbReference>
<dbReference type="Pfam" id="PF21953">
    <property type="entry name" value="NadN_nucleosid_C"/>
    <property type="match status" value="1"/>
</dbReference>
<dbReference type="SUPFAM" id="SSF56300">
    <property type="entry name" value="Metallo-dependent phosphatases"/>
    <property type="match status" value="1"/>
</dbReference>
<dbReference type="Gene3D" id="3.60.21.10">
    <property type="match status" value="1"/>
</dbReference>
<dbReference type="InterPro" id="IPR006179">
    <property type="entry name" value="5_nucleotidase/apyrase"/>
</dbReference>
<dbReference type="SUPFAM" id="SSF55816">
    <property type="entry name" value="5'-nucleotidase (syn. UDP-sugar hydrolase), C-terminal domain"/>
    <property type="match status" value="1"/>
</dbReference>
<keyword evidence="1" id="KW-0732">Signal</keyword>
<keyword evidence="4" id="KW-1185">Reference proteome</keyword>
<protein>
    <recommendedName>
        <fullName evidence="2">Putative 5'-nucleotidase C-terminal domain-containing protein</fullName>
    </recommendedName>
</protein>
<evidence type="ECO:0000259" key="2">
    <source>
        <dbReference type="Pfam" id="PF21953"/>
    </source>
</evidence>
<dbReference type="InterPro" id="IPR014485">
    <property type="entry name" value="Pesterase_C1039"/>
</dbReference>
<dbReference type="Proteomes" id="UP000076738">
    <property type="component" value="Unassembled WGS sequence"/>
</dbReference>
<dbReference type="InterPro" id="IPR053828">
    <property type="entry name" value="Nucleosidase_C"/>
</dbReference>
<feature type="chain" id="PRO_5007890048" description="Putative 5'-nucleotidase C-terminal domain-containing protein" evidence="1">
    <location>
        <begin position="20"/>
        <end position="602"/>
    </location>
</feature>
<dbReference type="Gene3D" id="3.90.780.10">
    <property type="entry name" value="5'-Nucleotidase, C-terminal domain"/>
    <property type="match status" value="1"/>
</dbReference>
<evidence type="ECO:0000313" key="3">
    <source>
        <dbReference type="EMBL" id="KZO96060.1"/>
    </source>
</evidence>
<dbReference type="InterPro" id="IPR036907">
    <property type="entry name" value="5'-Nucleotdase_C_sf"/>
</dbReference>
<dbReference type="EMBL" id="KV417286">
    <property type="protein sequence ID" value="KZO96060.1"/>
    <property type="molecule type" value="Genomic_DNA"/>
</dbReference>
<dbReference type="STRING" id="1330018.A0A167LV50"/>
<reference evidence="3 4" key="1">
    <citation type="journal article" date="2016" name="Mol. Biol. Evol.">
        <title>Comparative Genomics of Early-Diverging Mushroom-Forming Fungi Provides Insights into the Origins of Lignocellulose Decay Capabilities.</title>
        <authorList>
            <person name="Nagy L.G."/>
            <person name="Riley R."/>
            <person name="Tritt A."/>
            <person name="Adam C."/>
            <person name="Daum C."/>
            <person name="Floudas D."/>
            <person name="Sun H."/>
            <person name="Yadav J.S."/>
            <person name="Pangilinan J."/>
            <person name="Larsson K.H."/>
            <person name="Matsuura K."/>
            <person name="Barry K."/>
            <person name="Labutti K."/>
            <person name="Kuo R."/>
            <person name="Ohm R.A."/>
            <person name="Bhattacharya S.S."/>
            <person name="Shirouzu T."/>
            <person name="Yoshinaga Y."/>
            <person name="Martin F.M."/>
            <person name="Grigoriev I.V."/>
            <person name="Hibbett D.S."/>
        </authorList>
    </citation>
    <scope>NUCLEOTIDE SEQUENCE [LARGE SCALE GENOMIC DNA]</scope>
    <source>
        <strain evidence="3 4">TUFC12733</strain>
    </source>
</reference>
<dbReference type="AlphaFoldDB" id="A0A167LV50"/>
<name>A0A167LV50_CALVF</name>
<accession>A0A167LV50</accession>
<dbReference type="PANTHER" id="PTHR11575">
    <property type="entry name" value="5'-NUCLEOTIDASE-RELATED"/>
    <property type="match status" value="1"/>
</dbReference>
<feature type="domain" description="Putative 5'-nucleotidase C-terminal" evidence="2">
    <location>
        <begin position="372"/>
        <end position="563"/>
    </location>
</feature>
<feature type="signal peptide" evidence="1">
    <location>
        <begin position="1"/>
        <end position="19"/>
    </location>
</feature>
<dbReference type="GO" id="GO:0005829">
    <property type="term" value="C:cytosol"/>
    <property type="evidence" value="ECO:0007669"/>
    <property type="project" value="TreeGrafter"/>
</dbReference>
<organism evidence="3 4">
    <name type="scientific">Calocera viscosa (strain TUFC12733)</name>
    <dbReference type="NCBI Taxonomy" id="1330018"/>
    <lineage>
        <taxon>Eukaryota</taxon>
        <taxon>Fungi</taxon>
        <taxon>Dikarya</taxon>
        <taxon>Basidiomycota</taxon>
        <taxon>Agaricomycotina</taxon>
        <taxon>Dacrymycetes</taxon>
        <taxon>Dacrymycetales</taxon>
        <taxon>Dacrymycetaceae</taxon>
        <taxon>Calocera</taxon>
    </lineage>
</organism>
<evidence type="ECO:0000256" key="1">
    <source>
        <dbReference type="SAM" id="SignalP"/>
    </source>
</evidence>
<dbReference type="PIRSF" id="PIRSF017316">
    <property type="entry name" value="Pesterase_C1039"/>
    <property type="match status" value="1"/>
</dbReference>
<dbReference type="PANTHER" id="PTHR11575:SF22">
    <property type="entry name" value="ADL392WP"/>
    <property type="match status" value="1"/>
</dbReference>
<dbReference type="GO" id="GO:0016787">
    <property type="term" value="F:hydrolase activity"/>
    <property type="evidence" value="ECO:0007669"/>
    <property type="project" value="InterPro"/>
</dbReference>